<accession>A0A1B8HKR6</accession>
<evidence type="ECO:0000313" key="3">
    <source>
        <dbReference type="Proteomes" id="UP000092377"/>
    </source>
</evidence>
<dbReference type="EMBL" id="LZEY01000017">
    <property type="protein sequence ID" value="OBU09911.1"/>
    <property type="molecule type" value="Genomic_DNA"/>
</dbReference>
<organism evidence="2 3">
    <name type="scientific">Morganella psychrotolerans</name>
    <dbReference type="NCBI Taxonomy" id="368603"/>
    <lineage>
        <taxon>Bacteria</taxon>
        <taxon>Pseudomonadati</taxon>
        <taxon>Pseudomonadota</taxon>
        <taxon>Gammaproteobacteria</taxon>
        <taxon>Enterobacterales</taxon>
        <taxon>Morganellaceae</taxon>
        <taxon>Morganella</taxon>
    </lineage>
</organism>
<evidence type="ECO:0000313" key="2">
    <source>
        <dbReference type="EMBL" id="OBU09911.1"/>
    </source>
</evidence>
<dbReference type="Pfam" id="PF13455">
    <property type="entry name" value="MUG113"/>
    <property type="match status" value="1"/>
</dbReference>
<protein>
    <recommendedName>
        <fullName evidence="1">Bacteriophage T5 Orf172 DNA-binding domain-containing protein</fullName>
    </recommendedName>
</protein>
<evidence type="ECO:0000259" key="1">
    <source>
        <dbReference type="SMART" id="SM00974"/>
    </source>
</evidence>
<dbReference type="InterPro" id="IPR018306">
    <property type="entry name" value="Phage_T5_Orf172_DNA-bd"/>
</dbReference>
<feature type="domain" description="Bacteriophage T5 Orf172 DNA-binding" evidence="1">
    <location>
        <begin position="97"/>
        <end position="173"/>
    </location>
</feature>
<sequence length="178" mass="19928">MTKLTVINNALPAEGQPTMTSLEMVDYINAVAGKASESVTVEQLECCLHLLESARKISSGSYHHLYKAVYCHITSLIGSKLTELNSVDCEGGIYLIEFNDGNIKIGMTQTNFAERLRVIKNQTAASVIQYDFMQCEHPSAIETLLHRRFANLRGNGEFFYADYEAVKNEALMLINRQN</sequence>
<gene>
    <name evidence="2" type="ORF">AYY18_19065</name>
</gene>
<dbReference type="SMART" id="SM00974">
    <property type="entry name" value="T5orf172"/>
    <property type="match status" value="1"/>
</dbReference>
<name>A0A1B8HKR6_9GAMM</name>
<dbReference type="RefSeq" id="WP_067401961.1">
    <property type="nucleotide sequence ID" value="NZ_LZEY01000017.1"/>
</dbReference>
<reference evidence="3" key="1">
    <citation type="submission" date="2016-06" db="EMBL/GenBank/DDBJ databases">
        <authorList>
            <person name="Butler K."/>
        </authorList>
    </citation>
    <scope>NUCLEOTIDE SEQUENCE [LARGE SCALE GENOMIC DNA]</scope>
    <source>
        <strain evidence="3">GCSL-Mp20</strain>
    </source>
</reference>
<dbReference type="Proteomes" id="UP000092377">
    <property type="component" value="Unassembled WGS sequence"/>
</dbReference>
<dbReference type="AlphaFoldDB" id="A0A1B8HKR6"/>
<keyword evidence="3" id="KW-1185">Reference proteome</keyword>
<comment type="caution">
    <text evidence="2">The sequence shown here is derived from an EMBL/GenBank/DDBJ whole genome shotgun (WGS) entry which is preliminary data.</text>
</comment>
<proteinExistence type="predicted"/>